<reference evidence="8" key="1">
    <citation type="submission" date="2021-11" db="EMBL/GenBank/DDBJ databases">
        <authorList>
            <person name="Qingchun L."/>
            <person name="Dong Z."/>
            <person name="Zongwei Q."/>
            <person name="Jia Z."/>
            <person name="Duotao L."/>
        </authorList>
    </citation>
    <scope>NUCLEOTIDE SEQUENCE</scope>
    <source>
        <strain evidence="8">WLY-B-L2</strain>
    </source>
</reference>
<feature type="domain" description="Histidine kinase" evidence="7">
    <location>
        <begin position="63"/>
        <end position="285"/>
    </location>
</feature>
<dbReference type="EMBL" id="JAJJPB010000004">
    <property type="protein sequence ID" value="MCC9294273.1"/>
    <property type="molecule type" value="Genomic_DNA"/>
</dbReference>
<evidence type="ECO:0000313" key="9">
    <source>
        <dbReference type="Proteomes" id="UP001165422"/>
    </source>
</evidence>
<comment type="catalytic activity">
    <reaction evidence="1">
        <text>ATP + protein L-histidine = ADP + protein N-phospho-L-histidine.</text>
        <dbReference type="EC" id="2.7.13.3"/>
    </reaction>
</comment>
<keyword evidence="4 8" id="KW-0418">Kinase</keyword>
<dbReference type="PANTHER" id="PTHR43547:SF2">
    <property type="entry name" value="HYBRID SIGNAL TRANSDUCTION HISTIDINE KINASE C"/>
    <property type="match status" value="1"/>
</dbReference>
<proteinExistence type="predicted"/>
<organism evidence="8 9">
    <name type="scientific">Clostridium aromativorans</name>
    <dbReference type="NCBI Taxonomy" id="2836848"/>
    <lineage>
        <taxon>Bacteria</taxon>
        <taxon>Bacillati</taxon>
        <taxon>Bacillota</taxon>
        <taxon>Clostridia</taxon>
        <taxon>Eubacteriales</taxon>
        <taxon>Clostridiaceae</taxon>
        <taxon>Clostridium</taxon>
    </lineage>
</organism>
<keyword evidence="6" id="KW-0175">Coiled coil</keyword>
<dbReference type="CDD" id="cd16922">
    <property type="entry name" value="HATPase_EvgS-ArcB-TorS-like"/>
    <property type="match status" value="1"/>
</dbReference>
<dbReference type="SUPFAM" id="SSF55874">
    <property type="entry name" value="ATPase domain of HSP90 chaperone/DNA topoisomerase II/histidine kinase"/>
    <property type="match status" value="1"/>
</dbReference>
<gene>
    <name evidence="8" type="ORF">LN736_05225</name>
</gene>
<comment type="caution">
    <text evidence="8">The sequence shown here is derived from an EMBL/GenBank/DDBJ whole genome shotgun (WGS) entry which is preliminary data.</text>
</comment>
<keyword evidence="4 8" id="KW-0808">Transferase</keyword>
<accession>A0ABS8N6D3</accession>
<dbReference type="InterPro" id="IPR004358">
    <property type="entry name" value="Sig_transdc_His_kin-like_C"/>
</dbReference>
<dbReference type="GO" id="GO:0016301">
    <property type="term" value="F:kinase activity"/>
    <property type="evidence" value="ECO:0007669"/>
    <property type="project" value="UniProtKB-KW"/>
</dbReference>
<dbReference type="InterPro" id="IPR036097">
    <property type="entry name" value="HisK_dim/P_sf"/>
</dbReference>
<name>A0ABS8N6D3_9CLOT</name>
<dbReference type="InterPro" id="IPR003661">
    <property type="entry name" value="HisK_dim/P_dom"/>
</dbReference>
<dbReference type="SMART" id="SM00387">
    <property type="entry name" value="HATPase_c"/>
    <property type="match status" value="1"/>
</dbReference>
<evidence type="ECO:0000256" key="5">
    <source>
        <dbReference type="ARBA" id="ARBA00023012"/>
    </source>
</evidence>
<dbReference type="PANTHER" id="PTHR43547">
    <property type="entry name" value="TWO-COMPONENT HISTIDINE KINASE"/>
    <property type="match status" value="1"/>
</dbReference>
<evidence type="ECO:0000256" key="6">
    <source>
        <dbReference type="SAM" id="Coils"/>
    </source>
</evidence>
<keyword evidence="9" id="KW-1185">Reference proteome</keyword>
<dbReference type="InterPro" id="IPR036890">
    <property type="entry name" value="HATPase_C_sf"/>
</dbReference>
<keyword evidence="5" id="KW-0902">Two-component regulatory system</keyword>
<dbReference type="InterPro" id="IPR003594">
    <property type="entry name" value="HATPase_dom"/>
</dbReference>
<dbReference type="InterPro" id="IPR005467">
    <property type="entry name" value="His_kinase_dom"/>
</dbReference>
<dbReference type="CDD" id="cd00082">
    <property type="entry name" value="HisKA"/>
    <property type="match status" value="1"/>
</dbReference>
<evidence type="ECO:0000256" key="4">
    <source>
        <dbReference type="ARBA" id="ARBA00022777"/>
    </source>
</evidence>
<dbReference type="Pfam" id="PF02518">
    <property type="entry name" value="HATPase_c"/>
    <property type="match status" value="1"/>
</dbReference>
<evidence type="ECO:0000256" key="1">
    <source>
        <dbReference type="ARBA" id="ARBA00000085"/>
    </source>
</evidence>
<sequence>MKSFSEQDKGRYSKVQKSSVLDVFCDATLEKQVQQLKNDVERNTELLNESQELNKKITEFISNISHELKTPLNVIFSAIQVLALCKDYTDKNYINKQSKYLEIMKQNCYRLMRLINNLLDISKLDSGFIKLNLHNRNIVSVVEDITSSLAPYVEDKGINLTFDTNVEEKIMAVDPDKMERIILNLLSNAVKFTPENGEIYVDVLDKGDNVYIKVKDTGVGIPEDKLQVIFERFGQVGRDYVDNSKGSGIGLYLVKSFVELHGGEISVKSTLNVGSEFTIRLPAKVIEEECCEESDYGNRKEQIGMEFPDIYYKT</sequence>
<dbReference type="PROSITE" id="PS50109">
    <property type="entry name" value="HIS_KIN"/>
    <property type="match status" value="1"/>
</dbReference>
<evidence type="ECO:0000256" key="3">
    <source>
        <dbReference type="ARBA" id="ARBA00022553"/>
    </source>
</evidence>
<dbReference type="Proteomes" id="UP001165422">
    <property type="component" value="Unassembled WGS sequence"/>
</dbReference>
<protein>
    <recommendedName>
        <fullName evidence="2">histidine kinase</fullName>
        <ecNumber evidence="2">2.7.13.3</ecNumber>
    </recommendedName>
</protein>
<dbReference type="RefSeq" id="WP_229981128.1">
    <property type="nucleotide sequence ID" value="NZ_JAJJPB010000004.1"/>
</dbReference>
<keyword evidence="3" id="KW-0597">Phosphoprotein</keyword>
<dbReference type="Pfam" id="PF00512">
    <property type="entry name" value="HisKA"/>
    <property type="match status" value="1"/>
</dbReference>
<dbReference type="SMART" id="SM00388">
    <property type="entry name" value="HisKA"/>
    <property type="match status" value="1"/>
</dbReference>
<evidence type="ECO:0000313" key="8">
    <source>
        <dbReference type="EMBL" id="MCC9294273.1"/>
    </source>
</evidence>
<dbReference type="Gene3D" id="3.30.565.10">
    <property type="entry name" value="Histidine kinase-like ATPase, C-terminal domain"/>
    <property type="match status" value="1"/>
</dbReference>
<feature type="coiled-coil region" evidence="6">
    <location>
        <begin position="29"/>
        <end position="63"/>
    </location>
</feature>
<evidence type="ECO:0000256" key="2">
    <source>
        <dbReference type="ARBA" id="ARBA00012438"/>
    </source>
</evidence>
<dbReference type="PRINTS" id="PR00344">
    <property type="entry name" value="BCTRLSENSOR"/>
</dbReference>
<dbReference type="Gene3D" id="1.10.287.130">
    <property type="match status" value="1"/>
</dbReference>
<dbReference type="EC" id="2.7.13.3" evidence="2"/>
<evidence type="ECO:0000259" key="7">
    <source>
        <dbReference type="PROSITE" id="PS50109"/>
    </source>
</evidence>
<dbReference type="SUPFAM" id="SSF47384">
    <property type="entry name" value="Homodimeric domain of signal transducing histidine kinase"/>
    <property type="match status" value="1"/>
</dbReference>